<name>A0A829YLU8_9GAMM</name>
<gene>
    <name evidence="2" type="ORF">GCM10011487_54760</name>
</gene>
<evidence type="ECO:0000313" key="2">
    <source>
        <dbReference type="EMBL" id="GFE83476.1"/>
    </source>
</evidence>
<evidence type="ECO:0000256" key="1">
    <source>
        <dbReference type="SAM" id="SignalP"/>
    </source>
</evidence>
<dbReference type="RefSeq" id="WP_161815091.1">
    <property type="nucleotide sequence ID" value="NZ_BLJN01000006.1"/>
</dbReference>
<protein>
    <submittedName>
        <fullName evidence="2">Uncharacterized protein</fullName>
    </submittedName>
</protein>
<proteinExistence type="predicted"/>
<keyword evidence="3" id="KW-1185">Reference proteome</keyword>
<dbReference type="EMBL" id="BLJN01000006">
    <property type="protein sequence ID" value="GFE83476.1"/>
    <property type="molecule type" value="Genomic_DNA"/>
</dbReference>
<feature type="chain" id="PRO_5032364538" evidence="1">
    <location>
        <begin position="27"/>
        <end position="123"/>
    </location>
</feature>
<organism evidence="2 3">
    <name type="scientific">Steroidobacter agaridevorans</name>
    <dbReference type="NCBI Taxonomy" id="2695856"/>
    <lineage>
        <taxon>Bacteria</taxon>
        <taxon>Pseudomonadati</taxon>
        <taxon>Pseudomonadota</taxon>
        <taxon>Gammaproteobacteria</taxon>
        <taxon>Steroidobacterales</taxon>
        <taxon>Steroidobacteraceae</taxon>
        <taxon>Steroidobacter</taxon>
    </lineage>
</organism>
<accession>A0A829YLU8</accession>
<dbReference type="AlphaFoldDB" id="A0A829YLU8"/>
<feature type="signal peptide" evidence="1">
    <location>
        <begin position="1"/>
        <end position="26"/>
    </location>
</feature>
<reference evidence="3" key="1">
    <citation type="submission" date="2020-01" db="EMBL/GenBank/DDBJ databases">
        <title>'Steroidobacter agaridevorans' sp. nov., agar-degrading bacteria isolated from rhizosphere soils.</title>
        <authorList>
            <person name="Ikenaga M."/>
            <person name="Kataoka M."/>
            <person name="Murouchi A."/>
            <person name="Katsuragi S."/>
            <person name="Sakai M."/>
        </authorList>
    </citation>
    <scope>NUCLEOTIDE SEQUENCE [LARGE SCALE GENOMIC DNA]</scope>
    <source>
        <strain evidence="3">YU21-B</strain>
    </source>
</reference>
<sequence length="123" mass="12831">MRTKHHAGAVLSFALASAALFATSAAAETWSQAVTIESIKPLASWQGGLVRVVINTNIVTSNCGTTNEIDFGFSGGTQESRSAVLGALYVAFATARPLKFALHDTSCSVASQPLFTGVEVLNQ</sequence>
<evidence type="ECO:0000313" key="3">
    <source>
        <dbReference type="Proteomes" id="UP000445000"/>
    </source>
</evidence>
<comment type="caution">
    <text evidence="2">The sequence shown here is derived from an EMBL/GenBank/DDBJ whole genome shotgun (WGS) entry which is preliminary data.</text>
</comment>
<keyword evidence="1" id="KW-0732">Signal</keyword>
<dbReference type="Proteomes" id="UP000445000">
    <property type="component" value="Unassembled WGS sequence"/>
</dbReference>